<sequence>MSMEINASAFLKQLDLLNERAVAAAERGVKKAAEELGNESDRLAPKKKGALRQSQRIDVETKSGLRITATVSYSATRPMKSGYQFNYALYLHEVADFDPTTPGTGPKFLERPLKARSRRFLKIIADEVKREMHM</sequence>
<name>A0A7Y6BTC0_9BACL</name>
<comment type="caution">
    <text evidence="2">The sequence shown here is derived from an EMBL/GenBank/DDBJ whole genome shotgun (WGS) entry which is preliminary data.</text>
</comment>
<dbReference type="Proteomes" id="UP000526125">
    <property type="component" value="Unassembled WGS sequence"/>
</dbReference>
<dbReference type="AlphaFoldDB" id="A0A7Y6BTC0"/>
<evidence type="ECO:0000256" key="1">
    <source>
        <dbReference type="SAM" id="MobiDB-lite"/>
    </source>
</evidence>
<protein>
    <submittedName>
        <fullName evidence="2">HK97 gp10 family phage protein</fullName>
    </submittedName>
</protein>
<feature type="compositionally biased region" description="Basic and acidic residues" evidence="1">
    <location>
        <begin position="33"/>
        <end position="44"/>
    </location>
</feature>
<evidence type="ECO:0000313" key="3">
    <source>
        <dbReference type="Proteomes" id="UP000526125"/>
    </source>
</evidence>
<dbReference type="EMBL" id="JABMCB010000070">
    <property type="protein sequence ID" value="NUU73790.1"/>
    <property type="molecule type" value="Genomic_DNA"/>
</dbReference>
<dbReference type="InterPro" id="IPR010064">
    <property type="entry name" value="HK97-gp10_tail"/>
</dbReference>
<organism evidence="2 3">
    <name type="scientific">Paenibacillus xylanilyticus</name>
    <dbReference type="NCBI Taxonomy" id="248903"/>
    <lineage>
        <taxon>Bacteria</taxon>
        <taxon>Bacillati</taxon>
        <taxon>Bacillota</taxon>
        <taxon>Bacilli</taxon>
        <taxon>Bacillales</taxon>
        <taxon>Paenibacillaceae</taxon>
        <taxon>Paenibacillus</taxon>
    </lineage>
</organism>
<evidence type="ECO:0000313" key="2">
    <source>
        <dbReference type="EMBL" id="NUU73790.1"/>
    </source>
</evidence>
<keyword evidence="3" id="KW-1185">Reference proteome</keyword>
<feature type="region of interest" description="Disordered" evidence="1">
    <location>
        <begin position="33"/>
        <end position="55"/>
    </location>
</feature>
<accession>A0A7Y6BTC0</accession>
<dbReference type="Pfam" id="PF04883">
    <property type="entry name" value="HK97-gp10_like"/>
    <property type="match status" value="1"/>
</dbReference>
<reference evidence="2 3" key="1">
    <citation type="submission" date="2020-05" db="EMBL/GenBank/DDBJ databases">
        <title>Genome Sequencing of Type Strains.</title>
        <authorList>
            <person name="Lemaire J.F."/>
            <person name="Inderbitzin P."/>
            <person name="Gregorio O.A."/>
            <person name="Collins S.B."/>
            <person name="Wespe N."/>
            <person name="Knight-Connoni V."/>
        </authorList>
    </citation>
    <scope>NUCLEOTIDE SEQUENCE [LARGE SCALE GENOMIC DNA]</scope>
    <source>
        <strain evidence="2 3">LMG 21957</strain>
    </source>
</reference>
<proteinExistence type="predicted"/>
<gene>
    <name evidence="2" type="ORF">HP552_00545</name>
</gene>